<protein>
    <recommendedName>
        <fullName evidence="1">DUF8048 domain-containing protein</fullName>
    </recommendedName>
</protein>
<dbReference type="InterPro" id="IPR058361">
    <property type="entry name" value="DUF8048"/>
</dbReference>
<dbReference type="AlphaFoldDB" id="A0ABD5PCE1"/>
<dbReference type="RefSeq" id="WP_267623689.1">
    <property type="nucleotide sequence ID" value="NZ_JAODIW010000008.1"/>
</dbReference>
<sequence>MVDDSPTEERQVPIDTNVIARVAEDADLSESALRDALAVLDSELRGRHAELERDRTYVTTDDRRAYAADDGLWERLTAGMSFDDGTERAVRDAHLEQARLLDAEAVEEADFGEGAVVVGVDTAEEMT</sequence>
<keyword evidence="3" id="KW-1185">Reference proteome</keyword>
<dbReference type="Proteomes" id="UP001595921">
    <property type="component" value="Unassembled WGS sequence"/>
</dbReference>
<comment type="caution">
    <text evidence="2">The sequence shown here is derived from an EMBL/GenBank/DDBJ whole genome shotgun (WGS) entry which is preliminary data.</text>
</comment>
<accession>A0ABD5PCE1</accession>
<gene>
    <name evidence="2" type="ORF">ACFO0N_11430</name>
</gene>
<feature type="domain" description="DUF8048" evidence="1">
    <location>
        <begin position="13"/>
        <end position="118"/>
    </location>
</feature>
<dbReference type="Pfam" id="PF26222">
    <property type="entry name" value="DUF8048"/>
    <property type="match status" value="1"/>
</dbReference>
<evidence type="ECO:0000313" key="2">
    <source>
        <dbReference type="EMBL" id="MFC4358552.1"/>
    </source>
</evidence>
<evidence type="ECO:0000259" key="1">
    <source>
        <dbReference type="Pfam" id="PF26222"/>
    </source>
</evidence>
<reference evidence="2 3" key="1">
    <citation type="journal article" date="2019" name="Int. J. Syst. Evol. Microbiol.">
        <title>The Global Catalogue of Microorganisms (GCM) 10K type strain sequencing project: providing services to taxonomists for standard genome sequencing and annotation.</title>
        <authorList>
            <consortium name="The Broad Institute Genomics Platform"/>
            <consortium name="The Broad Institute Genome Sequencing Center for Infectious Disease"/>
            <person name="Wu L."/>
            <person name="Ma J."/>
        </authorList>
    </citation>
    <scope>NUCLEOTIDE SEQUENCE [LARGE SCALE GENOMIC DNA]</scope>
    <source>
        <strain evidence="2 3">CGMCC 1.12553</strain>
    </source>
</reference>
<name>A0ABD5PCE1_9EURY</name>
<dbReference type="EMBL" id="JBHSDS010000006">
    <property type="protein sequence ID" value="MFC4358552.1"/>
    <property type="molecule type" value="Genomic_DNA"/>
</dbReference>
<organism evidence="2 3">
    <name type="scientific">Halobium salinum</name>
    <dbReference type="NCBI Taxonomy" id="1364940"/>
    <lineage>
        <taxon>Archaea</taxon>
        <taxon>Methanobacteriati</taxon>
        <taxon>Methanobacteriota</taxon>
        <taxon>Stenosarchaea group</taxon>
        <taxon>Halobacteria</taxon>
        <taxon>Halobacteriales</taxon>
        <taxon>Haloferacaceae</taxon>
        <taxon>Halobium</taxon>
    </lineage>
</organism>
<evidence type="ECO:0000313" key="3">
    <source>
        <dbReference type="Proteomes" id="UP001595921"/>
    </source>
</evidence>
<proteinExistence type="predicted"/>